<dbReference type="AlphaFoldDB" id="A0A8J8FDD3"/>
<comment type="caution">
    <text evidence="3">The sequence shown here is derived from an EMBL/GenBank/DDBJ whole genome shotgun (WGS) entry which is preliminary data.</text>
</comment>
<evidence type="ECO:0000313" key="4">
    <source>
        <dbReference type="Proteomes" id="UP000598971"/>
    </source>
</evidence>
<feature type="chain" id="PRO_5035157401" evidence="1">
    <location>
        <begin position="26"/>
        <end position="602"/>
    </location>
</feature>
<dbReference type="InterPro" id="IPR040756">
    <property type="entry name" value="Peptidase_M61_N"/>
</dbReference>
<feature type="domain" description="PDZ" evidence="2">
    <location>
        <begin position="493"/>
        <end position="562"/>
    </location>
</feature>
<dbReference type="Gene3D" id="2.60.40.3650">
    <property type="match status" value="1"/>
</dbReference>
<evidence type="ECO:0000256" key="1">
    <source>
        <dbReference type="SAM" id="SignalP"/>
    </source>
</evidence>
<dbReference type="Gene3D" id="2.30.42.10">
    <property type="match status" value="1"/>
</dbReference>
<dbReference type="RefSeq" id="WP_171606225.1">
    <property type="nucleotide sequence ID" value="NZ_WHPF01000002.1"/>
</dbReference>
<protein>
    <submittedName>
        <fullName evidence="3">M61 family peptidase</fullName>
    </submittedName>
</protein>
<dbReference type="Pfam" id="PF05299">
    <property type="entry name" value="Peptidase_M61"/>
    <property type="match status" value="1"/>
</dbReference>
<name>A0A8J8FDD3_9BACT</name>
<dbReference type="Gene3D" id="1.10.390.10">
    <property type="entry name" value="Neutral Protease Domain 2"/>
    <property type="match status" value="1"/>
</dbReference>
<keyword evidence="1" id="KW-0732">Signal</keyword>
<evidence type="ECO:0000259" key="2">
    <source>
        <dbReference type="SMART" id="SM00228"/>
    </source>
</evidence>
<dbReference type="EMBL" id="WHPF01000002">
    <property type="protein sequence ID" value="NNV54299.1"/>
    <property type="molecule type" value="Genomic_DNA"/>
</dbReference>
<dbReference type="InterPro" id="IPR001478">
    <property type="entry name" value="PDZ"/>
</dbReference>
<reference evidence="3" key="1">
    <citation type="submission" date="2019-10" db="EMBL/GenBank/DDBJ databases">
        <title>Draft genome sequence of Panacibacter sp. KCS-6.</title>
        <authorList>
            <person name="Yim K.J."/>
        </authorList>
    </citation>
    <scope>NUCLEOTIDE SEQUENCE</scope>
    <source>
        <strain evidence="3">KCS-6</strain>
    </source>
</reference>
<dbReference type="Pfam" id="PF13180">
    <property type="entry name" value="PDZ_2"/>
    <property type="match status" value="1"/>
</dbReference>
<proteinExistence type="predicted"/>
<dbReference type="Proteomes" id="UP000598971">
    <property type="component" value="Unassembled WGS sequence"/>
</dbReference>
<dbReference type="SMART" id="SM00228">
    <property type="entry name" value="PDZ"/>
    <property type="match status" value="1"/>
</dbReference>
<dbReference type="InterPro" id="IPR027268">
    <property type="entry name" value="Peptidase_M4/M1_CTD_sf"/>
</dbReference>
<dbReference type="InterPro" id="IPR024191">
    <property type="entry name" value="Peptidase_M61"/>
</dbReference>
<dbReference type="Pfam" id="PF17899">
    <property type="entry name" value="Peptidase_M61_N"/>
    <property type="match status" value="1"/>
</dbReference>
<evidence type="ECO:0000313" key="3">
    <source>
        <dbReference type="EMBL" id="NNV54299.1"/>
    </source>
</evidence>
<keyword evidence="4" id="KW-1185">Reference proteome</keyword>
<dbReference type="SUPFAM" id="SSF55486">
    <property type="entry name" value="Metalloproteases ('zincins'), catalytic domain"/>
    <property type="match status" value="1"/>
</dbReference>
<sequence>MKKSLCKALLIVLVTVFCWHFGAIAQQSNMHFLVSMPQPTTHYFHVEFKVNNLKQSNTLFKLPSWTPGYYWLENYAKNLVNFKAFDANGKSLAWKKTSKNSWNVTGNTTAGIVVSYDMYAFNHSVADPYLDEAHAYIPPAGLLMYIDKQLQQNAIVEIQPANGWKSISTGLEPVKNKANTFYANNFDELYDCPILAGNHTVWSFTVKGITHEVALMQPEKFSKESFLKDLTAMVSAASDVVHDIPYKHYTFLIMGDGRGGLEHRNSTAVFSSGTVYNPNDTEGYKRWMSFLAHEYFHLYNIKCIRPIALGPFDYDKENYTNMLWVSEGITVYYEYLVLNRCGLLNMSDCLDQITRNLEAYENVPGHLIQSATQASFDTWIQFFARGDNANNTQISYYDKGCVLGFMLDAAIRHSSGNKRSLDDVMTTLYQKYYQQLKRGFTDDEFKQVCEATAGSSLNEVFEYAATVKQPDYKKYFAYAGLSLSIEPKYPENLYTGITLQEKENKLYVTGVAANSPAWRLGVSTNDTIVTADGIHVNGLEFSNILKNKHRGDSISLVLENGYGKKQINIIAENRTEKKFIIKKNSQLNVLDDSIRKSIFPTE</sequence>
<gene>
    <name evidence="3" type="ORF">GD597_02425</name>
</gene>
<accession>A0A8J8FDD3</accession>
<dbReference type="PIRSF" id="PIRSF016493">
    <property type="entry name" value="Glycyl_aminpptds"/>
    <property type="match status" value="1"/>
</dbReference>
<dbReference type="InterPro" id="IPR036034">
    <property type="entry name" value="PDZ_sf"/>
</dbReference>
<feature type="signal peptide" evidence="1">
    <location>
        <begin position="1"/>
        <end position="25"/>
    </location>
</feature>
<dbReference type="InterPro" id="IPR007963">
    <property type="entry name" value="Peptidase_M61_catalytic"/>
</dbReference>
<dbReference type="SUPFAM" id="SSF50156">
    <property type="entry name" value="PDZ domain-like"/>
    <property type="match status" value="1"/>
</dbReference>
<organism evidence="3 4">
    <name type="scientific">Limnovirga soli</name>
    <dbReference type="NCBI Taxonomy" id="2656915"/>
    <lineage>
        <taxon>Bacteria</taxon>
        <taxon>Pseudomonadati</taxon>
        <taxon>Bacteroidota</taxon>
        <taxon>Chitinophagia</taxon>
        <taxon>Chitinophagales</taxon>
        <taxon>Chitinophagaceae</taxon>
        <taxon>Limnovirga</taxon>
    </lineage>
</organism>